<protein>
    <recommendedName>
        <fullName evidence="4">Retrotransposon gag domain-containing protein</fullName>
    </recommendedName>
</protein>
<keyword evidence="3" id="KW-1185">Reference proteome</keyword>
<accession>A0AA36EMI8</accession>
<feature type="compositionally biased region" description="Basic and acidic residues" evidence="1">
    <location>
        <begin position="41"/>
        <end position="61"/>
    </location>
</feature>
<evidence type="ECO:0008006" key="4">
    <source>
        <dbReference type="Google" id="ProtNLM"/>
    </source>
</evidence>
<feature type="region of interest" description="Disordered" evidence="1">
    <location>
        <begin position="33"/>
        <end position="61"/>
    </location>
</feature>
<dbReference type="EMBL" id="OX465085">
    <property type="protein sequence ID" value="CAI9301153.1"/>
    <property type="molecule type" value="Genomic_DNA"/>
</dbReference>
<evidence type="ECO:0000313" key="2">
    <source>
        <dbReference type="EMBL" id="CAI9301153.1"/>
    </source>
</evidence>
<evidence type="ECO:0000313" key="3">
    <source>
        <dbReference type="Proteomes" id="UP001177003"/>
    </source>
</evidence>
<sequence>MLRLNLIHRVPVHRRAEESRQIRGRLLHVITSSKVNQPQMDGEKKTGSENEPQDMDHDQGHHDSRITLTWVNDLNKVVSDVVSMSKTMERLGARVEYLEGELPKFLKTQHLPCIIPKNLIEPQLLIRPFSEHFDLRSFRCWLKGVEEAFDYCFVPEDEQVDVVSCKFLPGEEASKWWKRIQDLSMQVNKTHRINWHQMKRLLMAKFLSPDCLLDNKKSQDSF</sequence>
<organism evidence="2 3">
    <name type="scientific">Lactuca saligna</name>
    <name type="common">Willowleaf lettuce</name>
    <dbReference type="NCBI Taxonomy" id="75948"/>
    <lineage>
        <taxon>Eukaryota</taxon>
        <taxon>Viridiplantae</taxon>
        <taxon>Streptophyta</taxon>
        <taxon>Embryophyta</taxon>
        <taxon>Tracheophyta</taxon>
        <taxon>Spermatophyta</taxon>
        <taxon>Magnoliopsida</taxon>
        <taxon>eudicotyledons</taxon>
        <taxon>Gunneridae</taxon>
        <taxon>Pentapetalae</taxon>
        <taxon>asterids</taxon>
        <taxon>campanulids</taxon>
        <taxon>Asterales</taxon>
        <taxon>Asteraceae</taxon>
        <taxon>Cichorioideae</taxon>
        <taxon>Cichorieae</taxon>
        <taxon>Lactucinae</taxon>
        <taxon>Lactuca</taxon>
    </lineage>
</organism>
<evidence type="ECO:0000256" key="1">
    <source>
        <dbReference type="SAM" id="MobiDB-lite"/>
    </source>
</evidence>
<proteinExistence type="predicted"/>
<reference evidence="2" key="1">
    <citation type="submission" date="2023-04" db="EMBL/GenBank/DDBJ databases">
        <authorList>
            <person name="Vijverberg K."/>
            <person name="Xiong W."/>
            <person name="Schranz E."/>
        </authorList>
    </citation>
    <scope>NUCLEOTIDE SEQUENCE</scope>
</reference>
<dbReference type="AlphaFoldDB" id="A0AA36EMI8"/>
<gene>
    <name evidence="2" type="ORF">LSALG_LOCUS39729</name>
</gene>
<name>A0AA36EMI8_LACSI</name>
<dbReference type="Proteomes" id="UP001177003">
    <property type="component" value="Chromosome 9"/>
</dbReference>